<keyword evidence="10" id="KW-0539">Nucleus</keyword>
<feature type="domain" description="TAZ-type" evidence="13">
    <location>
        <begin position="130"/>
        <end position="207"/>
    </location>
</feature>
<evidence type="ECO:0000256" key="4">
    <source>
        <dbReference type="ARBA" id="ARBA00022723"/>
    </source>
</evidence>
<comment type="catalytic activity">
    <reaction evidence="11">
        <text>L-lysyl-[protein] + acetyl-CoA = N(6)-acetyl-L-lysyl-[protein] + CoA + H(+)</text>
        <dbReference type="Rhea" id="RHEA:45948"/>
        <dbReference type="Rhea" id="RHEA-COMP:9752"/>
        <dbReference type="Rhea" id="RHEA-COMP:10731"/>
        <dbReference type="ChEBI" id="CHEBI:15378"/>
        <dbReference type="ChEBI" id="CHEBI:29969"/>
        <dbReference type="ChEBI" id="CHEBI:57287"/>
        <dbReference type="ChEBI" id="CHEBI:57288"/>
        <dbReference type="ChEBI" id="CHEBI:61930"/>
        <dbReference type="EC" id="2.3.1.48"/>
    </reaction>
</comment>
<evidence type="ECO:0000256" key="3">
    <source>
        <dbReference type="ARBA" id="ARBA00022679"/>
    </source>
</evidence>
<evidence type="ECO:0000256" key="10">
    <source>
        <dbReference type="ARBA" id="ARBA00023242"/>
    </source>
</evidence>
<dbReference type="PROSITE" id="PS50134">
    <property type="entry name" value="ZF_TAZ"/>
    <property type="match status" value="1"/>
</dbReference>
<evidence type="ECO:0000313" key="14">
    <source>
        <dbReference type="EMBL" id="CAH0365010.1"/>
    </source>
</evidence>
<dbReference type="PANTHER" id="PTHR13808">
    <property type="entry name" value="CBP/P300-RELATED"/>
    <property type="match status" value="1"/>
</dbReference>
<dbReference type="InterPro" id="IPR000197">
    <property type="entry name" value="Znf_TAZ"/>
</dbReference>
<dbReference type="GO" id="GO:0003713">
    <property type="term" value="F:transcription coactivator activity"/>
    <property type="evidence" value="ECO:0007669"/>
    <property type="project" value="TreeGrafter"/>
</dbReference>
<keyword evidence="3" id="KW-0808">Transferase</keyword>
<evidence type="ECO:0000256" key="8">
    <source>
        <dbReference type="ARBA" id="ARBA00023015"/>
    </source>
</evidence>
<comment type="caution">
    <text evidence="14">The sequence shown here is derived from an EMBL/GenBank/DDBJ whole genome shotgun (WGS) entry which is preliminary data.</text>
</comment>
<evidence type="ECO:0000256" key="7">
    <source>
        <dbReference type="ARBA" id="ARBA00022853"/>
    </source>
</evidence>
<keyword evidence="5" id="KW-0863">Zinc-finger</keyword>
<dbReference type="GO" id="GO:0005667">
    <property type="term" value="C:transcription regulator complex"/>
    <property type="evidence" value="ECO:0007669"/>
    <property type="project" value="TreeGrafter"/>
</dbReference>
<dbReference type="AlphaFoldDB" id="A0A8J2WED1"/>
<dbReference type="Pfam" id="PF02135">
    <property type="entry name" value="zf-TAZ"/>
    <property type="match status" value="1"/>
</dbReference>
<dbReference type="GO" id="GO:0005634">
    <property type="term" value="C:nucleus"/>
    <property type="evidence" value="ECO:0007669"/>
    <property type="project" value="UniProtKB-SubCell"/>
</dbReference>
<evidence type="ECO:0000256" key="11">
    <source>
        <dbReference type="ARBA" id="ARBA00048017"/>
    </source>
</evidence>
<evidence type="ECO:0000259" key="13">
    <source>
        <dbReference type="PROSITE" id="PS50134"/>
    </source>
</evidence>
<keyword evidence="6" id="KW-0862">Zinc</keyword>
<evidence type="ECO:0000256" key="5">
    <source>
        <dbReference type="ARBA" id="ARBA00022771"/>
    </source>
</evidence>
<organism evidence="14 15">
    <name type="scientific">Pelagomonas calceolata</name>
    <dbReference type="NCBI Taxonomy" id="35677"/>
    <lineage>
        <taxon>Eukaryota</taxon>
        <taxon>Sar</taxon>
        <taxon>Stramenopiles</taxon>
        <taxon>Ochrophyta</taxon>
        <taxon>Pelagophyceae</taxon>
        <taxon>Pelagomonadales</taxon>
        <taxon>Pelagomonadaceae</taxon>
        <taxon>Pelagomonas</taxon>
    </lineage>
</organism>
<sequence length="222" mass="23759">MDPQAAPAGPVASREEIVAYTRLLETALCRRGVSHDDLMALREQVRRAHRRKQAAAAVAAAPHPSVAPAPAAAPPALALGPLALEPKRPVPAVSPDEPGAKRPRSPARPKPRLGVDQQALEGAYGADAQRAEKRRAIELHVRALEHAAACPGCERKACAKMAGYLRHAASCTQGAACLDCRRIDTLVQLHARRCTLDLCRVPGCVSLRERLRVESWKAALEG</sequence>
<dbReference type="EMBL" id="CAKKNE010000001">
    <property type="protein sequence ID" value="CAH0365010.1"/>
    <property type="molecule type" value="Genomic_DNA"/>
</dbReference>
<accession>A0A8J2WED1</accession>
<keyword evidence="15" id="KW-1185">Reference proteome</keyword>
<evidence type="ECO:0000256" key="12">
    <source>
        <dbReference type="SAM" id="MobiDB-lite"/>
    </source>
</evidence>
<comment type="subcellular location">
    <subcellularLocation>
        <location evidence="1">Nucleus</location>
    </subcellularLocation>
</comment>
<keyword evidence="4" id="KW-0479">Metal-binding</keyword>
<keyword evidence="8" id="KW-0805">Transcription regulation</keyword>
<gene>
    <name evidence="14" type="ORF">PECAL_1P14090</name>
</gene>
<keyword evidence="9" id="KW-0804">Transcription</keyword>
<evidence type="ECO:0000256" key="6">
    <source>
        <dbReference type="ARBA" id="ARBA00022833"/>
    </source>
</evidence>
<dbReference type="Gene3D" id="1.20.1020.10">
    <property type="entry name" value="TAZ domain"/>
    <property type="match status" value="1"/>
</dbReference>
<feature type="compositionally biased region" description="Basic residues" evidence="12">
    <location>
        <begin position="101"/>
        <end position="111"/>
    </location>
</feature>
<feature type="region of interest" description="Disordered" evidence="12">
    <location>
        <begin position="87"/>
        <end position="116"/>
    </location>
</feature>
<dbReference type="PANTHER" id="PTHR13808:SF1">
    <property type="entry name" value="HISTONE ACETYLTRANSFERASE"/>
    <property type="match status" value="1"/>
</dbReference>
<keyword evidence="7" id="KW-0156">Chromatin regulator</keyword>
<dbReference type="OrthoDB" id="899at2759"/>
<dbReference type="SUPFAM" id="SSF57933">
    <property type="entry name" value="TAZ domain"/>
    <property type="match status" value="1"/>
</dbReference>
<dbReference type="EC" id="2.3.1.48" evidence="2"/>
<dbReference type="InterPro" id="IPR013178">
    <property type="entry name" value="Histone_AcTrfase_Rtt109/CBP"/>
</dbReference>
<dbReference type="Proteomes" id="UP000789595">
    <property type="component" value="Unassembled WGS sequence"/>
</dbReference>
<dbReference type="GO" id="GO:0045944">
    <property type="term" value="P:positive regulation of transcription by RNA polymerase II"/>
    <property type="evidence" value="ECO:0007669"/>
    <property type="project" value="TreeGrafter"/>
</dbReference>
<dbReference type="GO" id="GO:0008270">
    <property type="term" value="F:zinc ion binding"/>
    <property type="evidence" value="ECO:0007669"/>
    <property type="project" value="UniProtKB-KW"/>
</dbReference>
<dbReference type="InterPro" id="IPR035898">
    <property type="entry name" value="TAZ_dom_sf"/>
</dbReference>
<evidence type="ECO:0000313" key="15">
    <source>
        <dbReference type="Proteomes" id="UP000789595"/>
    </source>
</evidence>
<dbReference type="SMART" id="SM00551">
    <property type="entry name" value="ZnF_TAZ"/>
    <property type="match status" value="1"/>
</dbReference>
<dbReference type="GO" id="GO:0004402">
    <property type="term" value="F:histone acetyltransferase activity"/>
    <property type="evidence" value="ECO:0007669"/>
    <property type="project" value="InterPro"/>
</dbReference>
<evidence type="ECO:0000256" key="9">
    <source>
        <dbReference type="ARBA" id="ARBA00023163"/>
    </source>
</evidence>
<evidence type="ECO:0000256" key="2">
    <source>
        <dbReference type="ARBA" id="ARBA00013184"/>
    </source>
</evidence>
<dbReference type="GO" id="GO:0031490">
    <property type="term" value="F:chromatin DNA binding"/>
    <property type="evidence" value="ECO:0007669"/>
    <property type="project" value="TreeGrafter"/>
</dbReference>
<reference evidence="14" key="1">
    <citation type="submission" date="2021-11" db="EMBL/GenBank/DDBJ databases">
        <authorList>
            <consortium name="Genoscope - CEA"/>
            <person name="William W."/>
        </authorList>
    </citation>
    <scope>NUCLEOTIDE SEQUENCE</scope>
</reference>
<name>A0A8J2WED1_9STRA</name>
<proteinExistence type="predicted"/>
<dbReference type="GO" id="GO:0000123">
    <property type="term" value="C:histone acetyltransferase complex"/>
    <property type="evidence" value="ECO:0007669"/>
    <property type="project" value="TreeGrafter"/>
</dbReference>
<evidence type="ECO:0000256" key="1">
    <source>
        <dbReference type="ARBA" id="ARBA00004123"/>
    </source>
</evidence>
<protein>
    <recommendedName>
        <fullName evidence="2">histone acetyltransferase</fullName>
        <ecNumber evidence="2">2.3.1.48</ecNumber>
    </recommendedName>
</protein>